<keyword evidence="2" id="KW-0238">DNA-binding</keyword>
<dbReference type="PANTHER" id="PTHR46796:SF2">
    <property type="entry name" value="TRANSCRIPTIONAL REGULATORY PROTEIN"/>
    <property type="match status" value="1"/>
</dbReference>
<dbReference type="PANTHER" id="PTHR46796">
    <property type="entry name" value="HTH-TYPE TRANSCRIPTIONAL ACTIVATOR RHAS-RELATED"/>
    <property type="match status" value="1"/>
</dbReference>
<dbReference type="PROSITE" id="PS01124">
    <property type="entry name" value="HTH_ARAC_FAMILY_2"/>
    <property type="match status" value="1"/>
</dbReference>
<keyword evidence="3" id="KW-0804">Transcription</keyword>
<dbReference type="PATRIC" id="fig|476652.3.peg.3378"/>
<dbReference type="Gene3D" id="1.10.10.60">
    <property type="entry name" value="Homeodomain-like"/>
    <property type="match status" value="2"/>
</dbReference>
<dbReference type="SMART" id="SM00342">
    <property type="entry name" value="HTH_ARAC"/>
    <property type="match status" value="1"/>
</dbReference>
<evidence type="ECO:0000256" key="1">
    <source>
        <dbReference type="ARBA" id="ARBA00023015"/>
    </source>
</evidence>
<dbReference type="PRINTS" id="PR00032">
    <property type="entry name" value="HTHARAC"/>
</dbReference>
<reference evidence="5 6" key="1">
    <citation type="submission" date="2015-06" db="EMBL/GenBank/DDBJ databases">
        <title>Draft genome of the moderately acidophilic sulfate reducer Candidatus Desulfosporosinus acididurans strain M1.</title>
        <authorList>
            <person name="Poehlein A."/>
            <person name="Petzsch P."/>
            <person name="Johnson B.D."/>
            <person name="Schloemann M."/>
            <person name="Daniel R."/>
            <person name="Muehling M."/>
        </authorList>
    </citation>
    <scope>NUCLEOTIDE SEQUENCE [LARGE SCALE GENOMIC DNA]</scope>
    <source>
        <strain evidence="5 6">M1</strain>
    </source>
</reference>
<dbReference type="InterPro" id="IPR020449">
    <property type="entry name" value="Tscrpt_reg_AraC-type_HTH"/>
</dbReference>
<dbReference type="GO" id="GO:0003700">
    <property type="term" value="F:DNA-binding transcription factor activity"/>
    <property type="evidence" value="ECO:0007669"/>
    <property type="project" value="InterPro"/>
</dbReference>
<dbReference type="Pfam" id="PF02311">
    <property type="entry name" value="AraC_binding"/>
    <property type="match status" value="1"/>
</dbReference>
<evidence type="ECO:0000259" key="4">
    <source>
        <dbReference type="PROSITE" id="PS01124"/>
    </source>
</evidence>
<dbReference type="Gene3D" id="2.60.120.10">
    <property type="entry name" value="Jelly Rolls"/>
    <property type="match status" value="1"/>
</dbReference>
<dbReference type="RefSeq" id="WP_047811015.1">
    <property type="nucleotide sequence ID" value="NZ_LDZY01000011.1"/>
</dbReference>
<dbReference type="STRING" id="476652.DEAC_c32020"/>
<dbReference type="InterPro" id="IPR003313">
    <property type="entry name" value="AraC-bd"/>
</dbReference>
<feature type="domain" description="HTH araC/xylS-type" evidence="4">
    <location>
        <begin position="171"/>
        <end position="268"/>
    </location>
</feature>
<dbReference type="InterPro" id="IPR037923">
    <property type="entry name" value="HTH-like"/>
</dbReference>
<dbReference type="EMBL" id="LDZY01000011">
    <property type="protein sequence ID" value="KLU64874.1"/>
    <property type="molecule type" value="Genomic_DNA"/>
</dbReference>
<dbReference type="InterPro" id="IPR014710">
    <property type="entry name" value="RmlC-like_jellyroll"/>
</dbReference>
<comment type="caution">
    <text evidence="5">The sequence shown here is derived from an EMBL/GenBank/DDBJ whole genome shotgun (WGS) entry which is preliminary data.</text>
</comment>
<proteinExistence type="predicted"/>
<evidence type="ECO:0000256" key="3">
    <source>
        <dbReference type="ARBA" id="ARBA00023163"/>
    </source>
</evidence>
<dbReference type="InterPro" id="IPR050204">
    <property type="entry name" value="AraC_XylS_family_regulators"/>
</dbReference>
<dbReference type="Pfam" id="PF12833">
    <property type="entry name" value="HTH_18"/>
    <property type="match status" value="1"/>
</dbReference>
<accession>A0A0J1FMZ1</accession>
<keyword evidence="6" id="KW-1185">Reference proteome</keyword>
<dbReference type="SUPFAM" id="SSF51215">
    <property type="entry name" value="Regulatory protein AraC"/>
    <property type="match status" value="1"/>
</dbReference>
<gene>
    <name evidence="5" type="primary">rhaS</name>
    <name evidence="5" type="ORF">DEAC_c32020</name>
</gene>
<name>A0A0J1FMZ1_9FIRM</name>
<dbReference type="SUPFAM" id="SSF46689">
    <property type="entry name" value="Homeodomain-like"/>
    <property type="match status" value="2"/>
</dbReference>
<keyword evidence="1" id="KW-0805">Transcription regulation</keyword>
<organism evidence="5 6">
    <name type="scientific">Desulfosporosinus acididurans</name>
    <dbReference type="NCBI Taxonomy" id="476652"/>
    <lineage>
        <taxon>Bacteria</taxon>
        <taxon>Bacillati</taxon>
        <taxon>Bacillota</taxon>
        <taxon>Clostridia</taxon>
        <taxon>Eubacteriales</taxon>
        <taxon>Desulfitobacteriaceae</taxon>
        <taxon>Desulfosporosinus</taxon>
    </lineage>
</organism>
<dbReference type="AlphaFoldDB" id="A0A0J1FMZ1"/>
<sequence length="283" mass="32859">MVNEIRNICYDTDLNIEAYQFLGIMQKFPNHFHDYYVLGFIESGKRYLTCNNQDYILNAGNITIFNPHDTHACEQVDGKALDYRCINIEPNIMRRTAAEITGNDSLPHFKQTVLYHNELAASLRELNLMIFEEENDFIKEELFLFLIEQLIEEYSDTIPKSFSQEPTTEIKTACAYLESNYAQPITLDKLSELTELSKYHLLRSFTRQKGISPYSYLITIRINNAKKLLEQGMSPLDVAFQTGFSDQSHFSNFFKKLIGLTPKQYLKIFQNNPKPLLSMGEEI</sequence>
<dbReference type="CDD" id="cd07001">
    <property type="entry name" value="cupin_YbfI-like_N"/>
    <property type="match status" value="1"/>
</dbReference>
<dbReference type="InterPro" id="IPR009057">
    <property type="entry name" value="Homeodomain-like_sf"/>
</dbReference>
<dbReference type="Proteomes" id="UP000036356">
    <property type="component" value="Unassembled WGS sequence"/>
</dbReference>
<dbReference type="InterPro" id="IPR018060">
    <property type="entry name" value="HTH_AraC"/>
</dbReference>
<protein>
    <submittedName>
        <fullName evidence="5">HTH-type transcriptional activator RhaS</fullName>
    </submittedName>
</protein>
<evidence type="ECO:0000313" key="6">
    <source>
        <dbReference type="Proteomes" id="UP000036356"/>
    </source>
</evidence>
<evidence type="ECO:0000313" key="5">
    <source>
        <dbReference type="EMBL" id="KLU64874.1"/>
    </source>
</evidence>
<evidence type="ECO:0000256" key="2">
    <source>
        <dbReference type="ARBA" id="ARBA00023125"/>
    </source>
</evidence>
<dbReference type="GO" id="GO:0043565">
    <property type="term" value="F:sequence-specific DNA binding"/>
    <property type="evidence" value="ECO:0007669"/>
    <property type="project" value="InterPro"/>
</dbReference>